<dbReference type="Pfam" id="PF01471">
    <property type="entry name" value="PG_binding_1"/>
    <property type="match status" value="1"/>
</dbReference>
<keyword evidence="3" id="KW-1185">Reference proteome</keyword>
<dbReference type="InterPro" id="IPR005490">
    <property type="entry name" value="LD_TPept_cat_dom"/>
</dbReference>
<dbReference type="InterPro" id="IPR036366">
    <property type="entry name" value="PGBDSf"/>
</dbReference>
<evidence type="ECO:0000313" key="3">
    <source>
        <dbReference type="Proteomes" id="UP001232343"/>
    </source>
</evidence>
<feature type="domain" description="Peptidoglycan binding-like" evidence="1">
    <location>
        <begin position="42"/>
        <end position="76"/>
    </location>
</feature>
<comment type="caution">
    <text evidence="2">The sequence shown here is derived from an EMBL/GenBank/DDBJ whole genome shotgun (WGS) entry which is preliminary data.</text>
</comment>
<evidence type="ECO:0000259" key="1">
    <source>
        <dbReference type="Pfam" id="PF01471"/>
    </source>
</evidence>
<reference evidence="2 3" key="1">
    <citation type="submission" date="2023-07" db="EMBL/GenBank/DDBJ databases">
        <title>Genomic Encyclopedia of Type Strains, Phase IV (KMG-IV): sequencing the most valuable type-strain genomes for metagenomic binning, comparative biology and taxonomic classification.</title>
        <authorList>
            <person name="Goeker M."/>
        </authorList>
    </citation>
    <scope>NUCLEOTIDE SEQUENCE [LARGE SCALE GENOMIC DNA]</scope>
    <source>
        <strain evidence="2 3">DSM 27848</strain>
    </source>
</reference>
<dbReference type="InterPro" id="IPR002477">
    <property type="entry name" value="Peptidoglycan-bd-like"/>
</dbReference>
<dbReference type="Proteomes" id="UP001232343">
    <property type="component" value="Unassembled WGS sequence"/>
</dbReference>
<dbReference type="Gene3D" id="1.10.101.10">
    <property type="entry name" value="PGBD-like superfamily/PGBD"/>
    <property type="match status" value="1"/>
</dbReference>
<dbReference type="SUPFAM" id="SSF47090">
    <property type="entry name" value="PGBD-like"/>
    <property type="match status" value="1"/>
</dbReference>
<organism evidence="2 3">
    <name type="scientific">Lederbergia wuyishanensis</name>
    <dbReference type="NCBI Taxonomy" id="1347903"/>
    <lineage>
        <taxon>Bacteria</taxon>
        <taxon>Bacillati</taxon>
        <taxon>Bacillota</taxon>
        <taxon>Bacilli</taxon>
        <taxon>Bacillales</taxon>
        <taxon>Bacillaceae</taxon>
        <taxon>Lederbergia</taxon>
    </lineage>
</organism>
<dbReference type="EMBL" id="JAUSUO010000001">
    <property type="protein sequence ID" value="MDQ0342084.1"/>
    <property type="molecule type" value="Genomic_DNA"/>
</dbReference>
<accession>A0ABU0D126</accession>
<evidence type="ECO:0000313" key="2">
    <source>
        <dbReference type="EMBL" id="MDQ0342084.1"/>
    </source>
</evidence>
<name>A0ABU0D126_9BACI</name>
<dbReference type="InterPro" id="IPR036365">
    <property type="entry name" value="PGBD-like_sf"/>
</dbReference>
<protein>
    <submittedName>
        <fullName evidence="2">Peptidoglycan hydrolase-like protein with peptidoglycan-binding domain</fullName>
    </submittedName>
</protein>
<gene>
    <name evidence="2" type="ORF">J2S14_000877</name>
</gene>
<proteinExistence type="predicted"/>
<dbReference type="CDD" id="cd16913">
    <property type="entry name" value="YkuD_like"/>
    <property type="match status" value="1"/>
</dbReference>
<sequence length="84" mass="9396">MRNEDVEQLYEIIPRGAKVHIDGPITGSGKGEYKNLSVGSKGNLVQLVQERLKGMGLYQGPIDGIYDIRTENAVKNLKKITYYL</sequence>